<evidence type="ECO:0000313" key="3">
    <source>
        <dbReference type="Proteomes" id="UP000602004"/>
    </source>
</evidence>
<evidence type="ECO:0000256" key="1">
    <source>
        <dbReference type="SAM" id="Phobius"/>
    </source>
</evidence>
<gene>
    <name evidence="2" type="ORF">GCM10011400_38630</name>
</gene>
<dbReference type="EMBL" id="BMHL01000006">
    <property type="protein sequence ID" value="GGC47634.1"/>
    <property type="molecule type" value="Genomic_DNA"/>
</dbReference>
<sequence length="107" mass="11878">MRRFLVALSGFLWGLLLTWLSLYTLSHLDWPAAHAKASGCSDMEHCSPRVVVISALLGTLSTPALSFAILNAVAYRRWSTRKWTISFGVGSILVVLFYLAGFAMPRF</sequence>
<organism evidence="2 3">
    <name type="scientific">Paraburkholderia caffeinilytica</name>
    <dbReference type="NCBI Taxonomy" id="1761016"/>
    <lineage>
        <taxon>Bacteria</taxon>
        <taxon>Pseudomonadati</taxon>
        <taxon>Pseudomonadota</taxon>
        <taxon>Betaproteobacteria</taxon>
        <taxon>Burkholderiales</taxon>
        <taxon>Burkholderiaceae</taxon>
        <taxon>Paraburkholderia</taxon>
    </lineage>
</organism>
<keyword evidence="1" id="KW-1133">Transmembrane helix</keyword>
<feature type="transmembrane region" description="Helical" evidence="1">
    <location>
        <begin position="85"/>
        <end position="104"/>
    </location>
</feature>
<proteinExistence type="predicted"/>
<accession>A0ABQ1MW77</accession>
<dbReference type="RefSeq" id="WP_229758230.1">
    <property type="nucleotide sequence ID" value="NZ_BMHL01000006.1"/>
</dbReference>
<evidence type="ECO:0000313" key="2">
    <source>
        <dbReference type="EMBL" id="GGC47634.1"/>
    </source>
</evidence>
<evidence type="ECO:0008006" key="4">
    <source>
        <dbReference type="Google" id="ProtNLM"/>
    </source>
</evidence>
<comment type="caution">
    <text evidence="2">The sequence shown here is derived from an EMBL/GenBank/DDBJ whole genome shotgun (WGS) entry which is preliminary data.</text>
</comment>
<reference evidence="3" key="1">
    <citation type="journal article" date="2019" name="Int. J. Syst. Evol. Microbiol.">
        <title>The Global Catalogue of Microorganisms (GCM) 10K type strain sequencing project: providing services to taxonomists for standard genome sequencing and annotation.</title>
        <authorList>
            <consortium name="The Broad Institute Genomics Platform"/>
            <consortium name="The Broad Institute Genome Sequencing Center for Infectious Disease"/>
            <person name="Wu L."/>
            <person name="Ma J."/>
        </authorList>
    </citation>
    <scope>NUCLEOTIDE SEQUENCE [LARGE SCALE GENOMIC DNA]</scope>
    <source>
        <strain evidence="3">CGMCC 1.15103</strain>
    </source>
</reference>
<dbReference type="Proteomes" id="UP000602004">
    <property type="component" value="Unassembled WGS sequence"/>
</dbReference>
<keyword evidence="1" id="KW-0812">Transmembrane</keyword>
<name>A0ABQ1MW77_9BURK</name>
<feature type="transmembrane region" description="Helical" evidence="1">
    <location>
        <begin position="51"/>
        <end position="73"/>
    </location>
</feature>
<keyword evidence="3" id="KW-1185">Reference proteome</keyword>
<protein>
    <recommendedName>
        <fullName evidence="4">Transmembrane protein</fullName>
    </recommendedName>
</protein>
<keyword evidence="1" id="KW-0472">Membrane</keyword>